<dbReference type="InterPro" id="IPR018247">
    <property type="entry name" value="EF_Hand_1_Ca_BS"/>
</dbReference>
<keyword evidence="4" id="KW-1185">Reference proteome</keyword>
<comment type="caution">
    <text evidence="3">The sequence shown here is derived from an EMBL/GenBank/DDBJ whole genome shotgun (WGS) entry which is preliminary data.</text>
</comment>
<dbReference type="GO" id="GO:0005509">
    <property type="term" value="F:calcium ion binding"/>
    <property type="evidence" value="ECO:0007669"/>
    <property type="project" value="InterPro"/>
</dbReference>
<dbReference type="PATRIC" id="fig|43658.5.peg.3935"/>
<evidence type="ECO:0000259" key="2">
    <source>
        <dbReference type="PROSITE" id="PS50222"/>
    </source>
</evidence>
<dbReference type="SUPFAM" id="SSF47473">
    <property type="entry name" value="EF-hand"/>
    <property type="match status" value="1"/>
</dbReference>
<name>A0A0F4QG03_9GAMM</name>
<feature type="signal peptide" evidence="1">
    <location>
        <begin position="1"/>
        <end position="19"/>
    </location>
</feature>
<accession>A0A0F4QG03</accession>
<dbReference type="EMBL" id="JXYA01000047">
    <property type="protein sequence ID" value="KJZ06516.1"/>
    <property type="molecule type" value="Genomic_DNA"/>
</dbReference>
<gene>
    <name evidence="3" type="ORF">TW77_18600</name>
</gene>
<dbReference type="PROSITE" id="PS00018">
    <property type="entry name" value="EF_HAND_1"/>
    <property type="match status" value="1"/>
</dbReference>
<dbReference type="OrthoDB" id="6298676at2"/>
<evidence type="ECO:0000313" key="4">
    <source>
        <dbReference type="Proteomes" id="UP000033452"/>
    </source>
</evidence>
<dbReference type="PROSITE" id="PS50222">
    <property type="entry name" value="EF_HAND_2"/>
    <property type="match status" value="1"/>
</dbReference>
<proteinExistence type="predicted"/>
<evidence type="ECO:0000313" key="3">
    <source>
        <dbReference type="EMBL" id="KJZ06516.1"/>
    </source>
</evidence>
<sequence>MNKLMITAALMMASLGAHAASTFSSFDKNDDGFISKSEAAVSTELSSDFDKLDSNGDGKLSKQEFRL</sequence>
<dbReference type="Proteomes" id="UP000033452">
    <property type="component" value="Unassembled WGS sequence"/>
</dbReference>
<protein>
    <submittedName>
        <fullName evidence="3">Calmodulin</fullName>
    </submittedName>
</protein>
<dbReference type="InterPro" id="IPR002048">
    <property type="entry name" value="EF_hand_dom"/>
</dbReference>
<dbReference type="InterPro" id="IPR011992">
    <property type="entry name" value="EF-hand-dom_pair"/>
</dbReference>
<dbReference type="AlphaFoldDB" id="A0A0F4QG03"/>
<dbReference type="Pfam" id="PF13202">
    <property type="entry name" value="EF-hand_5"/>
    <property type="match status" value="2"/>
</dbReference>
<dbReference type="RefSeq" id="WP_046006480.1">
    <property type="nucleotide sequence ID" value="NZ_JXYA01000047.1"/>
</dbReference>
<evidence type="ECO:0000256" key="1">
    <source>
        <dbReference type="SAM" id="SignalP"/>
    </source>
</evidence>
<feature type="chain" id="PRO_5002475455" evidence="1">
    <location>
        <begin position="20"/>
        <end position="67"/>
    </location>
</feature>
<reference evidence="3 4" key="1">
    <citation type="journal article" date="2015" name="BMC Genomics">
        <title>Genome mining reveals unlocked bioactive potential of marine Gram-negative bacteria.</title>
        <authorList>
            <person name="Machado H."/>
            <person name="Sonnenschein E.C."/>
            <person name="Melchiorsen J."/>
            <person name="Gram L."/>
        </authorList>
    </citation>
    <scope>NUCLEOTIDE SEQUENCE [LARGE SCALE GENOMIC DNA]</scope>
    <source>
        <strain evidence="3 4">S2471</strain>
    </source>
</reference>
<dbReference type="Gene3D" id="1.10.238.10">
    <property type="entry name" value="EF-hand"/>
    <property type="match status" value="1"/>
</dbReference>
<keyword evidence="1" id="KW-0732">Signal</keyword>
<feature type="domain" description="EF-hand" evidence="2">
    <location>
        <begin position="40"/>
        <end position="67"/>
    </location>
</feature>
<organism evidence="3 4">
    <name type="scientific">Pseudoalteromonas rubra</name>
    <dbReference type="NCBI Taxonomy" id="43658"/>
    <lineage>
        <taxon>Bacteria</taxon>
        <taxon>Pseudomonadati</taxon>
        <taxon>Pseudomonadota</taxon>
        <taxon>Gammaproteobacteria</taxon>
        <taxon>Alteromonadales</taxon>
        <taxon>Pseudoalteromonadaceae</taxon>
        <taxon>Pseudoalteromonas</taxon>
    </lineage>
</organism>